<dbReference type="Proteomes" id="UP001500456">
    <property type="component" value="Unassembled WGS sequence"/>
</dbReference>
<keyword evidence="1" id="KW-1133">Transmembrane helix</keyword>
<keyword evidence="4" id="KW-1185">Reference proteome</keyword>
<dbReference type="InterPro" id="IPR015943">
    <property type="entry name" value="WD40/YVTN_repeat-like_dom_sf"/>
</dbReference>
<evidence type="ECO:0000313" key="3">
    <source>
        <dbReference type="EMBL" id="GAA4028928.1"/>
    </source>
</evidence>
<keyword evidence="1" id="KW-0472">Membrane</keyword>
<evidence type="ECO:0000259" key="2">
    <source>
        <dbReference type="Pfam" id="PF13360"/>
    </source>
</evidence>
<reference evidence="4" key="1">
    <citation type="journal article" date="2019" name="Int. J. Syst. Evol. Microbiol.">
        <title>The Global Catalogue of Microorganisms (GCM) 10K type strain sequencing project: providing services to taxonomists for standard genome sequencing and annotation.</title>
        <authorList>
            <consortium name="The Broad Institute Genomics Platform"/>
            <consortium name="The Broad Institute Genome Sequencing Center for Infectious Disease"/>
            <person name="Wu L."/>
            <person name="Ma J."/>
        </authorList>
    </citation>
    <scope>NUCLEOTIDE SEQUENCE [LARGE SCALE GENOMIC DNA]</scope>
    <source>
        <strain evidence="4">JCM 16924</strain>
    </source>
</reference>
<dbReference type="Pfam" id="PF13360">
    <property type="entry name" value="PQQ_2"/>
    <property type="match status" value="1"/>
</dbReference>
<dbReference type="RefSeq" id="WP_345571295.1">
    <property type="nucleotide sequence ID" value="NZ_BAAAZX010000045.1"/>
</dbReference>
<feature type="domain" description="Pyrrolo-quinoline quinone repeat" evidence="2">
    <location>
        <begin position="267"/>
        <end position="433"/>
    </location>
</feature>
<accession>A0ABP7TPA7</accession>
<dbReference type="SUPFAM" id="SSF50998">
    <property type="entry name" value="Quinoprotein alcohol dehydrogenase-like"/>
    <property type="match status" value="1"/>
</dbReference>
<evidence type="ECO:0000256" key="1">
    <source>
        <dbReference type="SAM" id="Phobius"/>
    </source>
</evidence>
<dbReference type="Gene3D" id="2.130.10.10">
    <property type="entry name" value="YVTN repeat-like/Quinoprotein amine dehydrogenase"/>
    <property type="match status" value="2"/>
</dbReference>
<gene>
    <name evidence="3" type="ORF">GCM10022232_88470</name>
</gene>
<name>A0ABP7TPA7_9ACTN</name>
<feature type="transmembrane region" description="Helical" evidence="1">
    <location>
        <begin position="28"/>
        <end position="48"/>
    </location>
</feature>
<dbReference type="InterPro" id="IPR002372">
    <property type="entry name" value="PQQ_rpt_dom"/>
</dbReference>
<proteinExistence type="predicted"/>
<dbReference type="EMBL" id="BAAAZX010000045">
    <property type="protein sequence ID" value="GAA4028928.1"/>
    <property type="molecule type" value="Genomic_DNA"/>
</dbReference>
<sequence length="501" mass="54368">MSFGPPPSVYTQSTVTADYRVRRRRKTLLGVVAAVLVVVLAGVGWLLGDPDPPKSDKPPAAAAQNRLDVREAVEKQPTSTTGAMTFRFSEDEMSPAERHAMPGMWATDKILAKGINQTLVGFRIGTNVSVGDEVWKLRFSGPVCGYTLHTTVENRTAVLFRSSGDENALCDRVAFVDLDDGRKLWEQAFTPGRWDTPSVTLTHATVAVTWGGGSDAYDMDRGRRLWRTEATDNCDDFGAAGGRGLLVLVSCFDKNKSATSWESTTYKVRKVAPRTGRTLWTYSVAAGVREVMVPSTDPVVLAIAAGDTGFTELLSLDDQGKNRATIRLESGLYVGECNEELDFRVIDDCPTIPVGGGQVFLRSKDQSDAQNPYNWIVGFDLATGRTVKKFDSGPGQLLRPVQTSGGQLLALRESSDGISPMALVSLNPKSGKETPYFYFSLPLEAVTLTVTDSNNILVDHGRLFFGAKEAVGPERKTWTWLALGIGSAAQKASSTAQLQKQ</sequence>
<keyword evidence="1" id="KW-0812">Transmembrane</keyword>
<evidence type="ECO:0000313" key="4">
    <source>
        <dbReference type="Proteomes" id="UP001500456"/>
    </source>
</evidence>
<dbReference type="InterPro" id="IPR011047">
    <property type="entry name" value="Quinoprotein_ADH-like_sf"/>
</dbReference>
<organism evidence="3 4">
    <name type="scientific">Streptomyces plumbiresistens</name>
    <dbReference type="NCBI Taxonomy" id="511811"/>
    <lineage>
        <taxon>Bacteria</taxon>
        <taxon>Bacillati</taxon>
        <taxon>Actinomycetota</taxon>
        <taxon>Actinomycetes</taxon>
        <taxon>Kitasatosporales</taxon>
        <taxon>Streptomycetaceae</taxon>
        <taxon>Streptomyces</taxon>
    </lineage>
</organism>
<protein>
    <submittedName>
        <fullName evidence="3">PQQ-binding-like beta-propeller repeat protein</fullName>
    </submittedName>
</protein>
<comment type="caution">
    <text evidence="3">The sequence shown here is derived from an EMBL/GenBank/DDBJ whole genome shotgun (WGS) entry which is preliminary data.</text>
</comment>